<organism evidence="3 4">
    <name type="scientific">Runella rosea</name>
    <dbReference type="NCBI Taxonomy" id="2259595"/>
    <lineage>
        <taxon>Bacteria</taxon>
        <taxon>Pseudomonadati</taxon>
        <taxon>Bacteroidota</taxon>
        <taxon>Cytophagia</taxon>
        <taxon>Cytophagales</taxon>
        <taxon>Spirosomataceae</taxon>
        <taxon>Runella</taxon>
    </lineage>
</organism>
<dbReference type="EMBL" id="CP030850">
    <property type="protein sequence ID" value="AXE18877.1"/>
    <property type="molecule type" value="Genomic_DNA"/>
</dbReference>
<dbReference type="Pfam" id="PF09917">
    <property type="entry name" value="DUF2147"/>
    <property type="match status" value="1"/>
</dbReference>
<evidence type="ECO:0000313" key="4">
    <source>
        <dbReference type="Proteomes" id="UP000251993"/>
    </source>
</evidence>
<protein>
    <submittedName>
        <fullName evidence="3">DUF2147 domain-containing protein</fullName>
    </submittedName>
</protein>
<reference evidence="3 4" key="1">
    <citation type="submission" date="2018-07" db="EMBL/GenBank/DDBJ databases">
        <title>Genome sequencing of Runella.</title>
        <authorList>
            <person name="Baek M.-G."/>
            <person name="Yi H."/>
        </authorList>
    </citation>
    <scope>NUCLEOTIDE SEQUENCE [LARGE SCALE GENOMIC DNA]</scope>
    <source>
        <strain evidence="3 4">HYN0085</strain>
    </source>
</reference>
<feature type="domain" description="DUF2147" evidence="2">
    <location>
        <begin position="28"/>
        <end position="144"/>
    </location>
</feature>
<dbReference type="KEGG" id="run:DR864_14520"/>
<gene>
    <name evidence="3" type="ORF">DR864_14520</name>
</gene>
<dbReference type="Proteomes" id="UP000251993">
    <property type="component" value="Chromosome"/>
</dbReference>
<evidence type="ECO:0000259" key="2">
    <source>
        <dbReference type="Pfam" id="PF09917"/>
    </source>
</evidence>
<evidence type="ECO:0000313" key="3">
    <source>
        <dbReference type="EMBL" id="AXE18877.1"/>
    </source>
</evidence>
<keyword evidence="4" id="KW-1185">Reference proteome</keyword>
<keyword evidence="1" id="KW-0732">Signal</keyword>
<dbReference type="PANTHER" id="PTHR36919:SF2">
    <property type="entry name" value="BLL6627 PROTEIN"/>
    <property type="match status" value="1"/>
</dbReference>
<proteinExistence type="predicted"/>
<feature type="chain" id="PRO_5017071528" evidence="1">
    <location>
        <begin position="20"/>
        <end position="146"/>
    </location>
</feature>
<sequence length="146" mass="16456">MKKMRICLFLLFLSMQALAGTNPDACLGTWLTGSKKGHVQIYKQGDKYFGKIVWLKDPNDPATGKPLTDSKNPDVHKKNRHLLGLVNLHGFKYEGNNTWEDGKIYDPETGKEYSCKIKLTSANQLDVRGFIGVSLIGRTDSWVRVK</sequence>
<dbReference type="Gene3D" id="2.40.128.520">
    <property type="match status" value="1"/>
</dbReference>
<dbReference type="OrthoDB" id="9814399at2"/>
<feature type="signal peptide" evidence="1">
    <location>
        <begin position="1"/>
        <end position="19"/>
    </location>
</feature>
<dbReference type="AlphaFoldDB" id="A0A344TJQ6"/>
<dbReference type="PANTHER" id="PTHR36919">
    <property type="entry name" value="BLR1215 PROTEIN"/>
    <property type="match status" value="1"/>
</dbReference>
<evidence type="ECO:0000256" key="1">
    <source>
        <dbReference type="SAM" id="SignalP"/>
    </source>
</evidence>
<dbReference type="RefSeq" id="WP_114067658.1">
    <property type="nucleotide sequence ID" value="NZ_CP030850.1"/>
</dbReference>
<accession>A0A344TJQ6</accession>
<name>A0A344TJQ6_9BACT</name>
<dbReference type="InterPro" id="IPR019223">
    <property type="entry name" value="DUF2147"/>
</dbReference>